<dbReference type="AlphaFoldDB" id="A0A8X8ZS97"/>
<sequence length="173" mass="19043">MTGFNPAYDVDVADEILPPPPLNAEKMQRKKKKSGAFGIFRAALNILRKRTGEKEAATMKKEKSNGGGEWKNIVQSMRPLHVPASPSRGGFDGTASPAPSCSGSSCGTMSQYASATNLRDLCNEDEEEQRDPDEVFDAIDGDELIDAKAEEFISRFYKSIHHQNSIHRQDRGV</sequence>
<feature type="compositionally biased region" description="Low complexity" evidence="1">
    <location>
        <begin position="94"/>
        <end position="108"/>
    </location>
</feature>
<gene>
    <name evidence="2" type="ORF">SASPL_122648</name>
</gene>
<proteinExistence type="predicted"/>
<name>A0A8X8ZS97_SALSN</name>
<evidence type="ECO:0000313" key="2">
    <source>
        <dbReference type="EMBL" id="KAG6415242.1"/>
    </source>
</evidence>
<dbReference type="Proteomes" id="UP000298416">
    <property type="component" value="Unassembled WGS sequence"/>
</dbReference>
<evidence type="ECO:0000313" key="3">
    <source>
        <dbReference type="Proteomes" id="UP000298416"/>
    </source>
</evidence>
<dbReference type="EMBL" id="PNBA02000008">
    <property type="protein sequence ID" value="KAG6415242.1"/>
    <property type="molecule type" value="Genomic_DNA"/>
</dbReference>
<feature type="region of interest" description="Disordered" evidence="1">
    <location>
        <begin position="12"/>
        <end position="31"/>
    </location>
</feature>
<evidence type="ECO:0000256" key="1">
    <source>
        <dbReference type="SAM" id="MobiDB-lite"/>
    </source>
</evidence>
<dbReference type="PANTHER" id="PTHR36378">
    <property type="entry name" value="COTTON FIBER PROTEIN"/>
    <property type="match status" value="1"/>
</dbReference>
<feature type="region of interest" description="Disordered" evidence="1">
    <location>
        <begin position="80"/>
        <end position="108"/>
    </location>
</feature>
<keyword evidence="3" id="KW-1185">Reference proteome</keyword>
<organism evidence="2">
    <name type="scientific">Salvia splendens</name>
    <name type="common">Scarlet sage</name>
    <dbReference type="NCBI Taxonomy" id="180675"/>
    <lineage>
        <taxon>Eukaryota</taxon>
        <taxon>Viridiplantae</taxon>
        <taxon>Streptophyta</taxon>
        <taxon>Embryophyta</taxon>
        <taxon>Tracheophyta</taxon>
        <taxon>Spermatophyta</taxon>
        <taxon>Magnoliopsida</taxon>
        <taxon>eudicotyledons</taxon>
        <taxon>Gunneridae</taxon>
        <taxon>Pentapetalae</taxon>
        <taxon>asterids</taxon>
        <taxon>lamiids</taxon>
        <taxon>Lamiales</taxon>
        <taxon>Lamiaceae</taxon>
        <taxon>Nepetoideae</taxon>
        <taxon>Mentheae</taxon>
        <taxon>Salviinae</taxon>
        <taxon>Salvia</taxon>
        <taxon>Salvia subgen. Calosphace</taxon>
        <taxon>core Calosphace</taxon>
    </lineage>
</organism>
<comment type="caution">
    <text evidence="2">The sequence shown here is derived from an EMBL/GenBank/DDBJ whole genome shotgun (WGS) entry which is preliminary data.</text>
</comment>
<dbReference type="PANTHER" id="PTHR36378:SF1">
    <property type="entry name" value="COTTON FIBER PROTEIN"/>
    <property type="match status" value="1"/>
</dbReference>
<reference evidence="2" key="2">
    <citation type="submission" date="2020-08" db="EMBL/GenBank/DDBJ databases">
        <title>Plant Genome Project.</title>
        <authorList>
            <person name="Zhang R.-G."/>
        </authorList>
    </citation>
    <scope>NUCLEOTIDE SEQUENCE</scope>
    <source>
        <strain evidence="2">Huo1</strain>
        <tissue evidence="2">Leaf</tissue>
    </source>
</reference>
<dbReference type="OrthoDB" id="1926607at2759"/>
<protein>
    <submittedName>
        <fullName evidence="2">Uncharacterized protein</fullName>
    </submittedName>
</protein>
<reference evidence="2" key="1">
    <citation type="submission" date="2018-01" db="EMBL/GenBank/DDBJ databases">
        <authorList>
            <person name="Mao J.F."/>
        </authorList>
    </citation>
    <scope>NUCLEOTIDE SEQUENCE</scope>
    <source>
        <strain evidence="2">Huo1</strain>
        <tissue evidence="2">Leaf</tissue>
    </source>
</reference>
<accession>A0A8X8ZS97</accession>